<dbReference type="InterPro" id="IPR007052">
    <property type="entry name" value="CS_dom"/>
</dbReference>
<proteinExistence type="predicted"/>
<dbReference type="EMBL" id="JBJKTR010000003">
    <property type="protein sequence ID" value="KAL3373919.1"/>
    <property type="molecule type" value="Genomic_DNA"/>
</dbReference>
<evidence type="ECO:0000256" key="1">
    <source>
        <dbReference type="ARBA" id="ARBA00004463"/>
    </source>
</evidence>
<feature type="region of interest" description="Disordered" evidence="4">
    <location>
        <begin position="159"/>
        <end position="194"/>
    </location>
</feature>
<feature type="compositionally biased region" description="Basic and acidic residues" evidence="4">
    <location>
        <begin position="159"/>
        <end position="177"/>
    </location>
</feature>
<dbReference type="CDD" id="cd06467">
    <property type="entry name" value="p23_NUDC_like"/>
    <property type="match status" value="1"/>
</dbReference>
<dbReference type="Pfam" id="PF04969">
    <property type="entry name" value="CS"/>
    <property type="match status" value="1"/>
</dbReference>
<feature type="non-terminal residue" evidence="6">
    <location>
        <position position="1"/>
    </location>
</feature>
<dbReference type="Gene3D" id="2.60.40.790">
    <property type="match status" value="1"/>
</dbReference>
<keyword evidence="7" id="KW-1185">Reference proteome</keyword>
<dbReference type="AlphaFoldDB" id="A0ABD2UYL0"/>
<keyword evidence="2" id="KW-0963">Cytoplasm</keyword>
<dbReference type="FunFam" id="2.60.40.790:FF:000001">
    <property type="entry name" value="Nuclear migration protein nudC"/>
    <property type="match status" value="1"/>
</dbReference>
<gene>
    <name evidence="6" type="ORF">AABB24_005730</name>
</gene>
<accession>A0ABD2UYL0</accession>
<dbReference type="PANTHER" id="PTHR12356">
    <property type="entry name" value="NUCLEAR MOVEMENT PROTEIN NUDC"/>
    <property type="match status" value="1"/>
</dbReference>
<evidence type="ECO:0000256" key="4">
    <source>
        <dbReference type="SAM" id="MobiDB-lite"/>
    </source>
</evidence>
<evidence type="ECO:0000313" key="6">
    <source>
        <dbReference type="EMBL" id="KAL3373919.1"/>
    </source>
</evidence>
<dbReference type="PANTHER" id="PTHR12356:SF3">
    <property type="entry name" value="NUCLEAR MIGRATION PROTEIN NUDC"/>
    <property type="match status" value="1"/>
</dbReference>
<feature type="domain" description="CS" evidence="5">
    <location>
        <begin position="191"/>
        <end position="280"/>
    </location>
</feature>
<evidence type="ECO:0000313" key="7">
    <source>
        <dbReference type="Proteomes" id="UP001627284"/>
    </source>
</evidence>
<dbReference type="Proteomes" id="UP001627284">
    <property type="component" value="Unassembled WGS sequence"/>
</dbReference>
<dbReference type="InterPro" id="IPR008978">
    <property type="entry name" value="HSP20-like_chaperone"/>
</dbReference>
<evidence type="ECO:0000259" key="5">
    <source>
        <dbReference type="PROSITE" id="PS51203"/>
    </source>
</evidence>
<reference evidence="6 7" key="1">
    <citation type="submission" date="2024-05" db="EMBL/GenBank/DDBJ databases">
        <title>De novo assembly of an allotetraploid wild potato.</title>
        <authorList>
            <person name="Hosaka A.J."/>
        </authorList>
    </citation>
    <scope>NUCLEOTIDE SEQUENCE [LARGE SCALE GENOMIC DNA]</scope>
    <source>
        <tissue evidence="6">Young leaves</tissue>
    </source>
</reference>
<comment type="function">
    <text evidence="3">Small heat shock protein required for the establishment of auxin gradients and for patterning of the apical domain of the embryo. Involved in the specification of the cotyledon primordia. Also required for normal inflorescence and floral meristem function, normal developmental patterning and thermotolerance. Acts as a molecular chaperone.</text>
</comment>
<feature type="region of interest" description="Disordered" evidence="4">
    <location>
        <begin position="286"/>
        <end position="307"/>
    </location>
</feature>
<organism evidence="6 7">
    <name type="scientific">Solanum stoloniferum</name>
    <dbReference type="NCBI Taxonomy" id="62892"/>
    <lineage>
        <taxon>Eukaryota</taxon>
        <taxon>Viridiplantae</taxon>
        <taxon>Streptophyta</taxon>
        <taxon>Embryophyta</taxon>
        <taxon>Tracheophyta</taxon>
        <taxon>Spermatophyta</taxon>
        <taxon>Magnoliopsida</taxon>
        <taxon>eudicotyledons</taxon>
        <taxon>Gunneridae</taxon>
        <taxon>Pentapetalae</taxon>
        <taxon>asterids</taxon>
        <taxon>lamiids</taxon>
        <taxon>Solanales</taxon>
        <taxon>Solanaceae</taxon>
        <taxon>Solanoideae</taxon>
        <taxon>Solaneae</taxon>
        <taxon>Solanum</taxon>
    </lineage>
</organism>
<dbReference type="GO" id="GO:0006950">
    <property type="term" value="P:response to stress"/>
    <property type="evidence" value="ECO:0007669"/>
    <property type="project" value="UniProtKB-ARBA"/>
</dbReference>
<dbReference type="PROSITE" id="PS51203">
    <property type="entry name" value="CS"/>
    <property type="match status" value="1"/>
</dbReference>
<comment type="subcellular location">
    <subcellularLocation>
        <location evidence="1">Cytoplasmic granule</location>
    </subcellularLocation>
</comment>
<evidence type="ECO:0000256" key="2">
    <source>
        <dbReference type="ARBA" id="ARBA00022490"/>
    </source>
</evidence>
<dbReference type="SUPFAM" id="SSF49764">
    <property type="entry name" value="HSP20-like chaperones"/>
    <property type="match status" value="1"/>
</dbReference>
<name>A0ABD2UYL0_9SOLN</name>
<protein>
    <recommendedName>
        <fullName evidence="5">CS domain-containing protein</fullName>
    </recommendedName>
</protein>
<evidence type="ECO:0000256" key="3">
    <source>
        <dbReference type="ARBA" id="ARBA00053226"/>
    </source>
</evidence>
<dbReference type="InterPro" id="IPR037898">
    <property type="entry name" value="NudC_fam"/>
</dbReference>
<sequence length="353" mass="39309">TVFWNSPESLTFEHKKSLHLVSFCTLLILQSIKTLIPIFSINPMAIISDFEEQDSKPPSSSTAAAAASKPFKAVLDPANPLGFLQAVFEFVGRESDLFKSDSLINDVNAVVRMVKDKLLTEERKRKVEAEASNSKAAGKKVKEDVPVVAATAAAKKEEVKEAKGKEVMKEAKEEDKNGSQGPAAPNNNNGLDLENYSWGQSLQEVNVNIPVPAGTKSRFIVCDISRNRLKVGLKGQPPIIDGELYRPVKVDDCFWSLEDQKSISVLLTKKDQMEWWKCCVKGEPEIDTQKAEPESSKLSDLDPETRSTVEKMMFDQRQKSMGLPTSDETQKQEILKKFMAEHPEMDFSKAKIS</sequence>
<comment type="caution">
    <text evidence="6">The sequence shown here is derived from an EMBL/GenBank/DDBJ whole genome shotgun (WGS) entry which is preliminary data.</text>
</comment>